<dbReference type="EMBL" id="JAATIS010003638">
    <property type="protein sequence ID" value="KAG2464172.1"/>
    <property type="molecule type" value="Genomic_DNA"/>
</dbReference>
<dbReference type="PROSITE" id="PS01333">
    <property type="entry name" value="PYRASE_GLU"/>
    <property type="match status" value="1"/>
</dbReference>
<name>A0A8X8BRR5_POLSE</name>
<feature type="active site" evidence="7">
    <location>
        <position position="267"/>
    </location>
</feature>
<comment type="catalytic activity">
    <reaction evidence="6">
        <text>Release of an N-terminal pyroglutamyl group from a polypeptide, the second amino acid generally not being Pro.</text>
        <dbReference type="EC" id="3.4.19.3"/>
    </reaction>
</comment>
<dbReference type="GO" id="GO:0005829">
    <property type="term" value="C:cytosol"/>
    <property type="evidence" value="ECO:0007669"/>
    <property type="project" value="InterPro"/>
</dbReference>
<evidence type="ECO:0000256" key="7">
    <source>
        <dbReference type="PROSITE-ProRule" id="PRU10077"/>
    </source>
</evidence>
<organism evidence="9 10">
    <name type="scientific">Polypterus senegalus</name>
    <name type="common">Senegal bichir</name>
    <dbReference type="NCBI Taxonomy" id="55291"/>
    <lineage>
        <taxon>Eukaryota</taxon>
        <taxon>Metazoa</taxon>
        <taxon>Chordata</taxon>
        <taxon>Craniata</taxon>
        <taxon>Vertebrata</taxon>
        <taxon>Euteleostomi</taxon>
        <taxon>Actinopterygii</taxon>
        <taxon>Polypteriformes</taxon>
        <taxon>Polypteridae</taxon>
        <taxon>Polypterus</taxon>
    </lineage>
</organism>
<evidence type="ECO:0000313" key="9">
    <source>
        <dbReference type="EMBL" id="KAG2464172.1"/>
    </source>
</evidence>
<dbReference type="Pfam" id="PF04117">
    <property type="entry name" value="Mpv17_PMP22"/>
    <property type="match status" value="1"/>
</dbReference>
<dbReference type="AlphaFoldDB" id="A0A8X8BRR5"/>
<dbReference type="GO" id="GO:0016020">
    <property type="term" value="C:membrane"/>
    <property type="evidence" value="ECO:0007669"/>
    <property type="project" value="UniProtKB-SubCell"/>
</dbReference>
<evidence type="ECO:0000256" key="8">
    <source>
        <dbReference type="RuleBase" id="RU363053"/>
    </source>
</evidence>
<feature type="active site" evidence="6">
    <location>
        <position position="203"/>
    </location>
</feature>
<dbReference type="PANTHER" id="PTHR11266">
    <property type="entry name" value="PEROXISOMAL MEMBRANE PROTEIN 2, PXMP2 MPV17"/>
    <property type="match status" value="1"/>
</dbReference>
<dbReference type="InterPro" id="IPR036440">
    <property type="entry name" value="Peptidase_C15-like_sf"/>
</dbReference>
<reference evidence="9 10" key="1">
    <citation type="journal article" date="2021" name="Cell">
        <title>Tracing the genetic footprints of vertebrate landing in non-teleost ray-finned fishes.</title>
        <authorList>
            <person name="Bi X."/>
            <person name="Wang K."/>
            <person name="Yang L."/>
            <person name="Pan H."/>
            <person name="Jiang H."/>
            <person name="Wei Q."/>
            <person name="Fang M."/>
            <person name="Yu H."/>
            <person name="Zhu C."/>
            <person name="Cai Y."/>
            <person name="He Y."/>
            <person name="Gan X."/>
            <person name="Zeng H."/>
            <person name="Yu D."/>
            <person name="Zhu Y."/>
            <person name="Jiang H."/>
            <person name="Qiu Q."/>
            <person name="Yang H."/>
            <person name="Zhang Y.E."/>
            <person name="Wang W."/>
            <person name="Zhu M."/>
            <person name="He S."/>
            <person name="Zhang G."/>
        </authorList>
    </citation>
    <scope>NUCLEOTIDE SEQUENCE [LARGE SCALE GENOMIC DNA]</scope>
    <source>
        <strain evidence="9">Bchr_013</strain>
    </source>
</reference>
<keyword evidence="4" id="KW-1133">Transmembrane helix</keyword>
<dbReference type="InterPro" id="IPR000816">
    <property type="entry name" value="Peptidase_C15"/>
</dbReference>
<dbReference type="InterPro" id="IPR007248">
    <property type="entry name" value="Mpv17_PMP22"/>
</dbReference>
<comment type="subcellular location">
    <subcellularLocation>
        <location evidence="1">Membrane</location>
        <topology evidence="1">Multi-pass membrane protein</topology>
    </subcellularLocation>
</comment>
<dbReference type="GO" id="GO:0061668">
    <property type="term" value="P:mitochondrial ribosome assembly"/>
    <property type="evidence" value="ECO:0007669"/>
    <property type="project" value="TreeGrafter"/>
</dbReference>
<evidence type="ECO:0000256" key="5">
    <source>
        <dbReference type="ARBA" id="ARBA00023136"/>
    </source>
</evidence>
<dbReference type="InterPro" id="IPR033693">
    <property type="entry name" value="PGPEP1_Glu_AS"/>
</dbReference>
<protein>
    <recommendedName>
        <fullName evidence="6">Pyroglutamyl-peptidase I</fullName>
        <ecNumber evidence="6">3.4.19.3</ecNumber>
    </recommendedName>
</protein>
<dbReference type="SUPFAM" id="SSF53182">
    <property type="entry name" value="Pyrrolidone carboxyl peptidase (pyroglutamate aminopeptidase)"/>
    <property type="match status" value="1"/>
</dbReference>
<dbReference type="GO" id="GO:0005739">
    <property type="term" value="C:mitochondrion"/>
    <property type="evidence" value="ECO:0007669"/>
    <property type="project" value="TreeGrafter"/>
</dbReference>
<proteinExistence type="inferred from homology"/>
<keyword evidence="5" id="KW-0472">Membrane</keyword>
<keyword evidence="10" id="KW-1185">Reference proteome</keyword>
<dbReference type="CDD" id="cd00501">
    <property type="entry name" value="Peptidase_C15"/>
    <property type="match status" value="1"/>
</dbReference>
<evidence type="ECO:0000256" key="1">
    <source>
        <dbReference type="ARBA" id="ARBA00004141"/>
    </source>
</evidence>
<gene>
    <name evidence="9" type="primary">Mpv17l2</name>
    <name evidence="9" type="ORF">GTO96_0003510</name>
</gene>
<feature type="non-terminal residue" evidence="9">
    <location>
        <position position="1"/>
    </location>
</feature>
<dbReference type="EC" id="3.4.19.3" evidence="6"/>
<dbReference type="PANTHER" id="PTHR11266:SF8">
    <property type="entry name" value="MPV17-LIKE PROTEIN 2"/>
    <property type="match status" value="1"/>
</dbReference>
<evidence type="ECO:0000256" key="3">
    <source>
        <dbReference type="ARBA" id="ARBA00022692"/>
    </source>
</evidence>
<sequence length="327" mass="36636">MLLPGGKQLLMRLSGCWKPLLNGRLLLVTNTVSCGAILATGDIIQQTLERRKRPGQQRSWARTGRMFAIGCSMGPVLHFWYSWLDRMYTGKTLAVVTKKVLIDQLVASPTFGGWYFVGMGILEGRSAKHGWDEFVCKFWEFYKADWCVWPPAQMFNFYFLPAKFRVIFVNIVTLGWDTYLSYIKHRLVVHVGLSGMATTVTLEKCGHNEGYKGLDNCGFCPDSHCCVDGGPHCIESVIDMDSVCKRMAASGLGVAVSVSKDAGRYLCDFTYYTSLYLSHGRSAFIHVPPLGKPYSGEELGRALQAILQEMLDILASAEEEIQCHQRD</sequence>
<feature type="non-terminal residue" evidence="9">
    <location>
        <position position="327"/>
    </location>
</feature>
<comment type="caution">
    <text evidence="9">The sequence shown here is derived from an EMBL/GenBank/DDBJ whole genome shotgun (WGS) entry which is preliminary data.</text>
</comment>
<keyword evidence="3" id="KW-0812">Transmembrane</keyword>
<comment type="similarity">
    <text evidence="2 8">Belongs to the peroxisomal membrane protein PXMP2/4 family.</text>
</comment>
<evidence type="ECO:0000256" key="4">
    <source>
        <dbReference type="ARBA" id="ARBA00022989"/>
    </source>
</evidence>
<dbReference type="Gene3D" id="3.40.630.20">
    <property type="entry name" value="Peptidase C15, pyroglutamyl peptidase I-like"/>
    <property type="match status" value="1"/>
</dbReference>
<dbReference type="InterPro" id="IPR033694">
    <property type="entry name" value="PGPEP1_Cys_AS"/>
</dbReference>
<dbReference type="GO" id="GO:0006508">
    <property type="term" value="P:proteolysis"/>
    <property type="evidence" value="ECO:0007669"/>
    <property type="project" value="UniProtKB-KW"/>
</dbReference>
<dbReference type="GO" id="GO:0016920">
    <property type="term" value="F:pyroglutamyl-peptidase activity"/>
    <property type="evidence" value="ECO:0007669"/>
    <property type="project" value="UniProtKB-EC"/>
</dbReference>
<evidence type="ECO:0000256" key="6">
    <source>
        <dbReference type="PROSITE-ProRule" id="PRU10076"/>
    </source>
</evidence>
<dbReference type="Proteomes" id="UP000886611">
    <property type="component" value="Unassembled WGS sequence"/>
</dbReference>
<evidence type="ECO:0000313" key="10">
    <source>
        <dbReference type="Proteomes" id="UP000886611"/>
    </source>
</evidence>
<evidence type="ECO:0000256" key="2">
    <source>
        <dbReference type="ARBA" id="ARBA00006824"/>
    </source>
</evidence>
<accession>A0A8X8BRR5</accession>
<dbReference type="PROSITE" id="PS01334">
    <property type="entry name" value="PYRASE_CYS"/>
    <property type="match status" value="1"/>
</dbReference>